<organism evidence="1 2">
    <name type="scientific">Virgibacillus subterraneus</name>
    <dbReference type="NCBI Taxonomy" id="621109"/>
    <lineage>
        <taxon>Bacteria</taxon>
        <taxon>Bacillati</taxon>
        <taxon>Bacillota</taxon>
        <taxon>Bacilli</taxon>
        <taxon>Bacillales</taxon>
        <taxon>Bacillaceae</taxon>
        <taxon>Virgibacillus</taxon>
    </lineage>
</organism>
<comment type="caution">
    <text evidence="1">The sequence shown here is derived from an EMBL/GenBank/DDBJ whole genome shotgun (WGS) entry which is preliminary data.</text>
</comment>
<gene>
    <name evidence="1" type="ORF">SAMN05216232_1971</name>
</gene>
<evidence type="ECO:0000313" key="2">
    <source>
        <dbReference type="Proteomes" id="UP000198733"/>
    </source>
</evidence>
<dbReference type="RefSeq" id="WP_092503955.1">
    <property type="nucleotide sequence ID" value="NZ_FOEH01000002.1"/>
</dbReference>
<protein>
    <recommendedName>
        <fullName evidence="3">DUF2188 domain-containing protein</fullName>
    </recommendedName>
</protein>
<accession>A0A1H9EDG8</accession>
<evidence type="ECO:0000313" key="1">
    <source>
        <dbReference type="EMBL" id="SEQ23058.1"/>
    </source>
</evidence>
<dbReference type="Proteomes" id="UP000198733">
    <property type="component" value="Unassembled WGS sequence"/>
</dbReference>
<proteinExistence type="predicted"/>
<name>A0A1H9EDG8_9BACI</name>
<keyword evidence="2" id="KW-1185">Reference proteome</keyword>
<evidence type="ECO:0008006" key="3">
    <source>
        <dbReference type="Google" id="ProtNLM"/>
    </source>
</evidence>
<sequence length="61" mass="7075">MFILKFSNQDCWIAPWEGDPGRTLVRESAKVFKSEALAQKFANKIIKENSFRKFSLVVEPK</sequence>
<dbReference type="EMBL" id="FOEH01000002">
    <property type="protein sequence ID" value="SEQ23058.1"/>
    <property type="molecule type" value="Genomic_DNA"/>
</dbReference>
<reference evidence="1 2" key="1">
    <citation type="submission" date="2016-10" db="EMBL/GenBank/DDBJ databases">
        <authorList>
            <person name="Varghese N."/>
            <person name="Submissions S."/>
        </authorList>
    </citation>
    <scope>NUCLEOTIDE SEQUENCE [LARGE SCALE GENOMIC DNA]</scope>
    <source>
        <strain evidence="1 2">CGMCC 1.7734</strain>
    </source>
</reference>